<sequence length="134" mass="15171">MSIIKNSKYGYFISHKALIDEIYSTVDTPETSFQLKPQLFNIAAPYKPPKSKHKKTKNPDDPFESEVRHVETIFQNLSAELEDHFTKTDFEVRNTEALDTATALYDESGNNLTTDLHGANPDEQLDHGSARSEP</sequence>
<feature type="region of interest" description="Disordered" evidence="1">
    <location>
        <begin position="44"/>
        <end position="65"/>
    </location>
</feature>
<protein>
    <submittedName>
        <fullName evidence="2">Uncharacterized protein</fullName>
    </submittedName>
</protein>
<dbReference type="Proteomes" id="UP001168821">
    <property type="component" value="Unassembled WGS sequence"/>
</dbReference>
<name>A0AA38M9B2_9CUCU</name>
<evidence type="ECO:0000256" key="1">
    <source>
        <dbReference type="SAM" id="MobiDB-lite"/>
    </source>
</evidence>
<dbReference type="AlphaFoldDB" id="A0AA38M9B2"/>
<comment type="caution">
    <text evidence="2">The sequence shown here is derived from an EMBL/GenBank/DDBJ whole genome shotgun (WGS) entry which is preliminary data.</text>
</comment>
<evidence type="ECO:0000313" key="3">
    <source>
        <dbReference type="Proteomes" id="UP001168821"/>
    </source>
</evidence>
<evidence type="ECO:0000313" key="2">
    <source>
        <dbReference type="EMBL" id="KAJ3647829.1"/>
    </source>
</evidence>
<accession>A0AA38M9B2</accession>
<dbReference type="EMBL" id="JALNTZ010000006">
    <property type="protein sequence ID" value="KAJ3647829.1"/>
    <property type="molecule type" value="Genomic_DNA"/>
</dbReference>
<feature type="compositionally biased region" description="Basic and acidic residues" evidence="1">
    <location>
        <begin position="124"/>
        <end position="134"/>
    </location>
</feature>
<reference evidence="2" key="1">
    <citation type="journal article" date="2023" name="G3 (Bethesda)">
        <title>Whole genome assemblies of Zophobas morio and Tenebrio molitor.</title>
        <authorList>
            <person name="Kaur S."/>
            <person name="Stinson S.A."/>
            <person name="diCenzo G.C."/>
        </authorList>
    </citation>
    <scope>NUCLEOTIDE SEQUENCE</scope>
    <source>
        <strain evidence="2">QUZm001</strain>
    </source>
</reference>
<keyword evidence="3" id="KW-1185">Reference proteome</keyword>
<feature type="region of interest" description="Disordered" evidence="1">
    <location>
        <begin position="104"/>
        <end position="134"/>
    </location>
</feature>
<gene>
    <name evidence="2" type="ORF">Zmor_019686</name>
</gene>
<organism evidence="2 3">
    <name type="scientific">Zophobas morio</name>
    <dbReference type="NCBI Taxonomy" id="2755281"/>
    <lineage>
        <taxon>Eukaryota</taxon>
        <taxon>Metazoa</taxon>
        <taxon>Ecdysozoa</taxon>
        <taxon>Arthropoda</taxon>
        <taxon>Hexapoda</taxon>
        <taxon>Insecta</taxon>
        <taxon>Pterygota</taxon>
        <taxon>Neoptera</taxon>
        <taxon>Endopterygota</taxon>
        <taxon>Coleoptera</taxon>
        <taxon>Polyphaga</taxon>
        <taxon>Cucujiformia</taxon>
        <taxon>Tenebrionidae</taxon>
        <taxon>Zophobas</taxon>
    </lineage>
</organism>
<proteinExistence type="predicted"/>